<evidence type="ECO:0000256" key="3">
    <source>
        <dbReference type="ARBA" id="ARBA00022989"/>
    </source>
</evidence>
<dbReference type="InterPro" id="IPR036734">
    <property type="entry name" value="Neur_chan_lig-bd_sf"/>
</dbReference>
<dbReference type="STRING" id="454.Lisr_2765"/>
<protein>
    <submittedName>
        <fullName evidence="7">Proton-gated ion channel</fullName>
    </submittedName>
</protein>
<dbReference type="Gene3D" id="1.20.58.390">
    <property type="entry name" value="Neurotransmitter-gated ion-channel transmembrane domain"/>
    <property type="match status" value="1"/>
</dbReference>
<keyword evidence="3 5" id="KW-1133">Transmembrane helix</keyword>
<evidence type="ECO:0000256" key="1">
    <source>
        <dbReference type="ARBA" id="ARBA00004141"/>
    </source>
</evidence>
<evidence type="ECO:0000313" key="7">
    <source>
        <dbReference type="EMBL" id="KTD13989.1"/>
    </source>
</evidence>
<comment type="subcellular location">
    <subcellularLocation>
        <location evidence="1">Membrane</location>
        <topology evidence="1">Multi-pass membrane protein</topology>
    </subcellularLocation>
</comment>
<dbReference type="AlphaFoldDB" id="A0A0W0V1J7"/>
<comment type="caution">
    <text evidence="7">The sequence shown here is derived from an EMBL/GenBank/DDBJ whole genome shotgun (WGS) entry which is preliminary data.</text>
</comment>
<feature type="transmembrane region" description="Helical" evidence="5">
    <location>
        <begin position="224"/>
        <end position="245"/>
    </location>
</feature>
<dbReference type="SUPFAM" id="SSF63712">
    <property type="entry name" value="Nicotinic receptor ligand binding domain-like"/>
    <property type="match status" value="1"/>
</dbReference>
<dbReference type="PATRIC" id="fig|454.4.peg.3034"/>
<feature type="domain" description="Neurotransmitter-gated ion-channel ligand-binding" evidence="6">
    <location>
        <begin position="23"/>
        <end position="186"/>
    </location>
</feature>
<dbReference type="SUPFAM" id="SSF90112">
    <property type="entry name" value="Neurotransmitter-gated ion-channel transmembrane pore"/>
    <property type="match status" value="1"/>
</dbReference>
<gene>
    <name evidence="7" type="primary">glvI</name>
    <name evidence="7" type="ORF">Lisr_2765</name>
</gene>
<evidence type="ECO:0000256" key="4">
    <source>
        <dbReference type="ARBA" id="ARBA00023136"/>
    </source>
</evidence>
<feature type="transmembrane region" description="Helical" evidence="5">
    <location>
        <begin position="197"/>
        <end position="217"/>
    </location>
</feature>
<dbReference type="EMBL" id="LNYH01000151">
    <property type="protein sequence ID" value="KTD13989.1"/>
    <property type="molecule type" value="Genomic_DNA"/>
</dbReference>
<feature type="transmembrane region" description="Helical" evidence="5">
    <location>
        <begin position="257"/>
        <end position="275"/>
    </location>
</feature>
<evidence type="ECO:0000256" key="2">
    <source>
        <dbReference type="ARBA" id="ARBA00022692"/>
    </source>
</evidence>
<dbReference type="InterPro" id="IPR036719">
    <property type="entry name" value="Neuro-gated_channel_TM_sf"/>
</dbReference>
<keyword evidence="4 5" id="KW-0472">Membrane</keyword>
<accession>A0A0W0V1J7</accession>
<evidence type="ECO:0000256" key="5">
    <source>
        <dbReference type="SAM" id="Phobius"/>
    </source>
</evidence>
<feature type="transmembrane region" description="Helical" evidence="5">
    <location>
        <begin position="296"/>
        <end position="316"/>
    </location>
</feature>
<dbReference type="InterPro" id="IPR038050">
    <property type="entry name" value="Neuro_actylchol_rec"/>
</dbReference>
<dbReference type="GO" id="GO:0005230">
    <property type="term" value="F:extracellular ligand-gated monoatomic ion channel activity"/>
    <property type="evidence" value="ECO:0007669"/>
    <property type="project" value="InterPro"/>
</dbReference>
<dbReference type="InterPro" id="IPR006202">
    <property type="entry name" value="Neur_chan_lig-bd"/>
</dbReference>
<proteinExistence type="predicted"/>
<evidence type="ECO:0000313" key="8">
    <source>
        <dbReference type="Proteomes" id="UP000054761"/>
    </source>
</evidence>
<evidence type="ECO:0000259" key="6">
    <source>
        <dbReference type="Pfam" id="PF02931"/>
    </source>
</evidence>
<name>A0A0W0V1J7_9GAMM</name>
<keyword evidence="2 5" id="KW-0812">Transmembrane</keyword>
<dbReference type="OrthoDB" id="1326189at2"/>
<dbReference type="RefSeq" id="WP_058503035.1">
    <property type="nucleotide sequence ID" value="NZ_CAAAJA010000036.1"/>
</dbReference>
<dbReference type="Proteomes" id="UP000054761">
    <property type="component" value="Unassembled WGS sequence"/>
</dbReference>
<dbReference type="PANTHER" id="PTHR18945">
    <property type="entry name" value="NEUROTRANSMITTER GATED ION CHANNEL"/>
    <property type="match status" value="1"/>
</dbReference>
<keyword evidence="8" id="KW-1185">Reference proteome</keyword>
<dbReference type="InterPro" id="IPR006201">
    <property type="entry name" value="Neur_channel"/>
</dbReference>
<organism evidence="7 8">
    <name type="scientific">Legionella israelensis</name>
    <dbReference type="NCBI Taxonomy" id="454"/>
    <lineage>
        <taxon>Bacteria</taxon>
        <taxon>Pseudomonadati</taxon>
        <taxon>Pseudomonadota</taxon>
        <taxon>Gammaproteobacteria</taxon>
        <taxon>Legionellales</taxon>
        <taxon>Legionellaceae</taxon>
        <taxon>Legionella</taxon>
    </lineage>
</organism>
<dbReference type="Gene3D" id="2.70.170.10">
    <property type="entry name" value="Neurotransmitter-gated ion-channel ligand-binding domain"/>
    <property type="match status" value="1"/>
</dbReference>
<sequence>MRRWIGLFIFTLLCAIAYAEKPEQKVGIALYLNDITRIQPQEEIIELEATIFLRWQSEKKGVKDQYFYGNQVDDALKTMWWPYFIFLDTRGTTQVTHKAMKISNNGMVEYMAKYTLSIETALNMHKFPFDTQTINIQIAPFGPMPYRIHYYLLNDKIGINPVAHIEEWDLTGTKNKISAQNENQYQLSLNYQRKSGYYLYKVFLPMLIIVFISYMVLWLPRQPAINRLAVIITAMLTIVAFQWAVTSDVPKVSYITFLQAMVLFFFIMVGLKAILVVIGESVKEAEKYKLMHWSRIIYPVVLLLGIIIISWIWFSIY</sequence>
<dbReference type="Pfam" id="PF02931">
    <property type="entry name" value="Neur_chan_LBD"/>
    <property type="match status" value="1"/>
</dbReference>
<dbReference type="GO" id="GO:0004888">
    <property type="term" value="F:transmembrane signaling receptor activity"/>
    <property type="evidence" value="ECO:0007669"/>
    <property type="project" value="InterPro"/>
</dbReference>
<reference evidence="7 8" key="1">
    <citation type="submission" date="2015-11" db="EMBL/GenBank/DDBJ databases">
        <title>Genomic analysis of 38 Legionella species identifies large and diverse effector repertoires.</title>
        <authorList>
            <person name="Burstein D."/>
            <person name="Amaro F."/>
            <person name="Zusman T."/>
            <person name="Lifshitz Z."/>
            <person name="Cohen O."/>
            <person name="Gilbert J.A."/>
            <person name="Pupko T."/>
            <person name="Shuman H.A."/>
            <person name="Segal G."/>
        </authorList>
    </citation>
    <scope>NUCLEOTIDE SEQUENCE [LARGE SCALE GENOMIC DNA]</scope>
    <source>
        <strain evidence="7 8">Bercovier 4</strain>
    </source>
</reference>
<dbReference type="GO" id="GO:0016020">
    <property type="term" value="C:membrane"/>
    <property type="evidence" value="ECO:0007669"/>
    <property type="project" value="UniProtKB-SubCell"/>
</dbReference>